<evidence type="ECO:0000259" key="7">
    <source>
        <dbReference type="Pfam" id="PF00520"/>
    </source>
</evidence>
<feature type="domain" description="Ion transport" evidence="7">
    <location>
        <begin position="119"/>
        <end position="334"/>
    </location>
</feature>
<comment type="subcellular location">
    <subcellularLocation>
        <location evidence="1">Membrane</location>
        <topology evidence="1">Multi-pass membrane protein</topology>
    </subcellularLocation>
</comment>
<evidence type="ECO:0000256" key="6">
    <source>
        <dbReference type="SAM" id="Phobius"/>
    </source>
</evidence>
<dbReference type="Gene3D" id="1.10.287.70">
    <property type="match status" value="1"/>
</dbReference>
<reference evidence="8 9" key="1">
    <citation type="journal article" date="2015" name="Genome Biol. Evol.">
        <title>Phylogenomic analyses indicate that early fungi evolved digesting cell walls of algal ancestors of land plants.</title>
        <authorList>
            <person name="Chang Y."/>
            <person name="Wang S."/>
            <person name="Sekimoto S."/>
            <person name="Aerts A.L."/>
            <person name="Choi C."/>
            <person name="Clum A."/>
            <person name="LaButti K.M."/>
            <person name="Lindquist E.A."/>
            <person name="Yee Ngan C."/>
            <person name="Ohm R.A."/>
            <person name="Salamov A.A."/>
            <person name="Grigoriev I.V."/>
            <person name="Spatafora J.W."/>
            <person name="Berbee M.L."/>
        </authorList>
    </citation>
    <scope>NUCLEOTIDE SEQUENCE [LARGE SCALE GENOMIC DNA]</scope>
    <source>
        <strain evidence="8 9">JEL478</strain>
    </source>
</reference>
<dbReference type="InterPro" id="IPR027359">
    <property type="entry name" value="Volt_channel_dom_sf"/>
</dbReference>
<dbReference type="Proteomes" id="UP000070544">
    <property type="component" value="Unassembled WGS sequence"/>
</dbReference>
<dbReference type="InterPro" id="IPR028747">
    <property type="entry name" value="CatSper2"/>
</dbReference>
<accession>A0A139A5W7</accession>
<dbReference type="InterPro" id="IPR005821">
    <property type="entry name" value="Ion_trans_dom"/>
</dbReference>
<dbReference type="SUPFAM" id="SSF81324">
    <property type="entry name" value="Voltage-gated potassium channels"/>
    <property type="match status" value="1"/>
</dbReference>
<keyword evidence="4 6" id="KW-0472">Membrane</keyword>
<dbReference type="AlphaFoldDB" id="A0A139A5W7"/>
<keyword evidence="2 6" id="KW-0812">Transmembrane</keyword>
<dbReference type="PANTHER" id="PTHR46923">
    <property type="entry name" value="CATION CHANNEL SPERM-ASSOCIATED PROTEIN 2"/>
    <property type="match status" value="1"/>
</dbReference>
<evidence type="ECO:0000313" key="8">
    <source>
        <dbReference type="EMBL" id="KXS12048.1"/>
    </source>
</evidence>
<keyword evidence="9" id="KW-1185">Reference proteome</keyword>
<evidence type="ECO:0000256" key="2">
    <source>
        <dbReference type="ARBA" id="ARBA00022692"/>
    </source>
</evidence>
<dbReference type="EMBL" id="KQ965792">
    <property type="protein sequence ID" value="KXS12048.1"/>
    <property type="molecule type" value="Genomic_DNA"/>
</dbReference>
<sequence>MPEDSAAGVLRRFAPENAFHDLSIRSSIFRTRLIEEFQLLDNLSDNNLASAPVHSTKDIQDPEQLKRILSENPHQLIKFHAFKRVQQLENAQKTDRRLTRTRNIETVPLGAWANWVVEHPVFQNLLLFLIIANSVLVGVQAELHESEADHHQLFQAMKVIDQFVLSMFIIEIWLKWTDDFWMFWKDGWNIMDFSITMLSAIPEIMEVVGSASASNALLSVTRELRTIRVLRALKVIVRFGSLKIIVLTIMQAFEVLIFMYIFAIIAINLFEAYVRSNVPDLHYQYAWQSLGTALQMLFQLLTLDQWDDINMDMDRATEPMLTTVFIFLNVFVGVMGDFPMSSSYCWFEKVNNFAKISETLKEKKAEYFKKRKFLRMRKKLNKELKVQGNIQRSMQVTTNNLAADGTGVSPQNSPSDMKGPAPSEAGATVGASEPDAAFGNEGGAVVDHNMPVSNQEDQMLRGGLESNPIPGTEPVPDMGSTTAGRDDGTKDVKTDERNDTDILETIQRLLIASHGISKGGCAHRRKKVLLPTKEHFKEWEQTVAETLAGLTAHSEETMWPKDTLFKYFQLMETLQENMKEYQELQMLAAWSLMELHDT</sequence>
<feature type="transmembrane region" description="Helical" evidence="6">
    <location>
        <begin position="241"/>
        <end position="265"/>
    </location>
</feature>
<feature type="region of interest" description="Disordered" evidence="5">
    <location>
        <begin position="400"/>
        <end position="494"/>
    </location>
</feature>
<feature type="compositionally biased region" description="Basic and acidic residues" evidence="5">
    <location>
        <begin position="484"/>
        <end position="494"/>
    </location>
</feature>
<evidence type="ECO:0000256" key="4">
    <source>
        <dbReference type="ARBA" id="ARBA00023136"/>
    </source>
</evidence>
<organism evidence="8 9">
    <name type="scientific">Gonapodya prolifera (strain JEL478)</name>
    <name type="common">Monoblepharis prolifera</name>
    <dbReference type="NCBI Taxonomy" id="1344416"/>
    <lineage>
        <taxon>Eukaryota</taxon>
        <taxon>Fungi</taxon>
        <taxon>Fungi incertae sedis</taxon>
        <taxon>Chytridiomycota</taxon>
        <taxon>Chytridiomycota incertae sedis</taxon>
        <taxon>Monoblepharidomycetes</taxon>
        <taxon>Monoblepharidales</taxon>
        <taxon>Gonapodyaceae</taxon>
        <taxon>Gonapodya</taxon>
    </lineage>
</organism>
<dbReference type="Gene3D" id="1.20.120.350">
    <property type="entry name" value="Voltage-gated potassium channels. Chain C"/>
    <property type="match status" value="1"/>
</dbReference>
<dbReference type="OMA" id="QVVWPRD"/>
<gene>
    <name evidence="8" type="ORF">M427DRAFT_147347</name>
</gene>
<dbReference type="GO" id="GO:0030317">
    <property type="term" value="P:flagellated sperm motility"/>
    <property type="evidence" value="ECO:0007669"/>
    <property type="project" value="InterPro"/>
</dbReference>
<keyword evidence="3 6" id="KW-1133">Transmembrane helix</keyword>
<dbReference type="OrthoDB" id="416585at2759"/>
<dbReference type="GO" id="GO:0005227">
    <property type="term" value="F:calcium-activated cation channel activity"/>
    <property type="evidence" value="ECO:0007669"/>
    <property type="project" value="InterPro"/>
</dbReference>
<dbReference type="Pfam" id="PF00520">
    <property type="entry name" value="Ion_trans"/>
    <property type="match status" value="1"/>
</dbReference>
<name>A0A139A5W7_GONPJ</name>
<feature type="transmembrane region" description="Helical" evidence="6">
    <location>
        <begin position="316"/>
        <end position="335"/>
    </location>
</feature>
<protein>
    <recommendedName>
        <fullName evidence="7">Ion transport domain-containing protein</fullName>
    </recommendedName>
</protein>
<dbReference type="GO" id="GO:0036128">
    <property type="term" value="C:CatSper complex"/>
    <property type="evidence" value="ECO:0007669"/>
    <property type="project" value="InterPro"/>
</dbReference>
<evidence type="ECO:0000256" key="5">
    <source>
        <dbReference type="SAM" id="MobiDB-lite"/>
    </source>
</evidence>
<dbReference type="STRING" id="1344416.A0A139A5W7"/>
<evidence type="ECO:0000256" key="1">
    <source>
        <dbReference type="ARBA" id="ARBA00004141"/>
    </source>
</evidence>
<proteinExistence type="predicted"/>
<evidence type="ECO:0000313" key="9">
    <source>
        <dbReference type="Proteomes" id="UP000070544"/>
    </source>
</evidence>
<evidence type="ECO:0000256" key="3">
    <source>
        <dbReference type="ARBA" id="ARBA00022989"/>
    </source>
</evidence>
<dbReference type="GO" id="GO:0009566">
    <property type="term" value="P:fertilization"/>
    <property type="evidence" value="ECO:0007669"/>
    <property type="project" value="TreeGrafter"/>
</dbReference>
<dbReference type="PANTHER" id="PTHR46923:SF1">
    <property type="entry name" value="CATION CHANNEL SPERM-ASSOCIATED PROTEIN 2"/>
    <property type="match status" value="1"/>
</dbReference>